<organism evidence="1 2">
    <name type="scientific">Nocardia cyriacigeorgica</name>
    <dbReference type="NCBI Taxonomy" id="135487"/>
    <lineage>
        <taxon>Bacteria</taxon>
        <taxon>Bacillati</taxon>
        <taxon>Actinomycetota</taxon>
        <taxon>Actinomycetes</taxon>
        <taxon>Mycobacteriales</taxon>
        <taxon>Nocardiaceae</taxon>
        <taxon>Nocardia</taxon>
    </lineage>
</organism>
<accession>A0A5R8P714</accession>
<protein>
    <submittedName>
        <fullName evidence="1">Uncharacterized protein</fullName>
    </submittedName>
</protein>
<proteinExistence type="predicted"/>
<gene>
    <name evidence="1" type="ORF">FEK35_25515</name>
</gene>
<evidence type="ECO:0000313" key="1">
    <source>
        <dbReference type="EMBL" id="TLF98258.1"/>
    </source>
</evidence>
<dbReference type="AlphaFoldDB" id="A0A5R8P714"/>
<dbReference type="EMBL" id="VBUU01000035">
    <property type="protein sequence ID" value="TLF98258.1"/>
    <property type="molecule type" value="Genomic_DNA"/>
</dbReference>
<dbReference type="Proteomes" id="UP000308349">
    <property type="component" value="Unassembled WGS sequence"/>
</dbReference>
<dbReference type="OrthoDB" id="4378118at2"/>
<evidence type="ECO:0000313" key="2">
    <source>
        <dbReference type="Proteomes" id="UP000308349"/>
    </source>
</evidence>
<sequence length="101" mass="10597">MAEYTLGERLRSRVSSAQFVVIRVDDSVAEIACDGVALARDAEQVEPAPAPSDGPAIEIGKRYQNEAGTLELLCVGAGSGQLSADGEQLRLKEAKPLPASD</sequence>
<name>A0A5R8P714_9NOCA</name>
<comment type="caution">
    <text evidence="1">The sequence shown here is derived from an EMBL/GenBank/DDBJ whole genome shotgun (WGS) entry which is preliminary data.</text>
</comment>
<dbReference type="RefSeq" id="WP_138458379.1">
    <property type="nucleotide sequence ID" value="NZ_VBUU01000035.1"/>
</dbReference>
<reference evidence="1 2" key="1">
    <citation type="submission" date="2019-05" db="EMBL/GenBank/DDBJ databases">
        <title>Genomes sequences of two Nocardia cyriacigeorgica environmental isolates, type strains Nocardia asteroides ATCC 19247 and Nocardia cyriacigeorgica DSM 44484.</title>
        <authorList>
            <person name="Vautrin F."/>
            <person name="Bergeron E."/>
            <person name="Dubost A."/>
            <person name="Abrouk D."/>
            <person name="Rodriguez Nava V."/>
            <person name="Pujic P."/>
        </authorList>
    </citation>
    <scope>NUCLEOTIDE SEQUENCE [LARGE SCALE GENOMIC DNA]</scope>
    <source>
        <strain evidence="1 2">EML 1456</strain>
    </source>
</reference>